<keyword evidence="2" id="KW-1185">Reference proteome</keyword>
<dbReference type="AlphaFoldDB" id="A0A3M7S124"/>
<comment type="caution">
    <text evidence="1">The sequence shown here is derived from an EMBL/GenBank/DDBJ whole genome shotgun (WGS) entry which is preliminary data.</text>
</comment>
<reference evidence="1 2" key="1">
    <citation type="journal article" date="2018" name="Sci. Rep.">
        <title>Genomic signatures of local adaptation to the degree of environmental predictability in rotifers.</title>
        <authorList>
            <person name="Franch-Gras L."/>
            <person name="Hahn C."/>
            <person name="Garcia-Roger E.M."/>
            <person name="Carmona M.J."/>
            <person name="Serra M."/>
            <person name="Gomez A."/>
        </authorList>
    </citation>
    <scope>NUCLEOTIDE SEQUENCE [LARGE SCALE GENOMIC DNA]</scope>
    <source>
        <strain evidence="1">HYR1</strain>
    </source>
</reference>
<accession>A0A3M7S124</accession>
<organism evidence="1 2">
    <name type="scientific">Brachionus plicatilis</name>
    <name type="common">Marine rotifer</name>
    <name type="synonym">Brachionus muelleri</name>
    <dbReference type="NCBI Taxonomy" id="10195"/>
    <lineage>
        <taxon>Eukaryota</taxon>
        <taxon>Metazoa</taxon>
        <taxon>Spiralia</taxon>
        <taxon>Gnathifera</taxon>
        <taxon>Rotifera</taxon>
        <taxon>Eurotatoria</taxon>
        <taxon>Monogononta</taxon>
        <taxon>Pseudotrocha</taxon>
        <taxon>Ploima</taxon>
        <taxon>Brachionidae</taxon>
        <taxon>Brachionus</taxon>
    </lineage>
</organism>
<protein>
    <submittedName>
        <fullName evidence="1">Uncharacterized protein</fullName>
    </submittedName>
</protein>
<evidence type="ECO:0000313" key="1">
    <source>
        <dbReference type="EMBL" id="RNA29504.1"/>
    </source>
</evidence>
<dbReference type="Proteomes" id="UP000276133">
    <property type="component" value="Unassembled WGS sequence"/>
</dbReference>
<evidence type="ECO:0000313" key="2">
    <source>
        <dbReference type="Proteomes" id="UP000276133"/>
    </source>
</evidence>
<name>A0A3M7S124_BRAPC</name>
<sequence length="70" mass="8388">MKIINSRGKQRIKSEIEIFWVLVTLQENKKKHKNLTGQLFISNSLNSIEDLFHDLIYPRKEKNRPKKSKH</sequence>
<gene>
    <name evidence="1" type="ORF">BpHYR1_048914</name>
</gene>
<proteinExistence type="predicted"/>
<dbReference type="EMBL" id="REGN01002211">
    <property type="protein sequence ID" value="RNA29504.1"/>
    <property type="molecule type" value="Genomic_DNA"/>
</dbReference>